<reference evidence="3 4" key="1">
    <citation type="journal article" date="2015" name="Genome Biol. Evol.">
        <title>Comparative Genomics of a Bacterivorous Green Alga Reveals Evolutionary Causalities and Consequences of Phago-Mixotrophic Mode of Nutrition.</title>
        <authorList>
            <person name="Burns J.A."/>
            <person name="Paasch A."/>
            <person name="Narechania A."/>
            <person name="Kim E."/>
        </authorList>
    </citation>
    <scope>NUCLEOTIDE SEQUENCE [LARGE SCALE GENOMIC DNA]</scope>
    <source>
        <strain evidence="3 4">PLY_AMNH</strain>
    </source>
</reference>
<dbReference type="GO" id="GO:0046983">
    <property type="term" value="F:protein dimerization activity"/>
    <property type="evidence" value="ECO:0007669"/>
    <property type="project" value="InterPro"/>
</dbReference>
<name>A0AAE0GYV6_9CHLO</name>
<sequence length="607" mass="67809">MIDTSASVSDESADGDSKAKKGTLEAILPQITASQRDELHKRITLWLVRNRRPLSLPEHDSEFRGIFDLIFAGGYTPPTYKLVMQNMLDLSVEGKRKVTAAMDDLRQEGILPSIAGDIWSEGGIAIFGVLAYWINADFEIRERLVSAIPFSSVRHTSDEIQLATKKACSNMHIGHFREDVAPGDGVDTIHESVQNSVSDNASNIISGWECFDGWECNDHTLALIVHAYLKQSEVATVFKKLRGMTTHFNHSVIGAKLLNDCQKRNSLSVTKPPQDNDTRTGWGGACRQATWYMKYQVVIQLYDVENPVNASTAMPNPDGSVYRDHRLDLLEWDIVKESAYFLTYVKNATDLLQGTLYPTANLILPILGKVAYYAEATTPLKFEKKPVTITNESVVHARKLFLSDFATRYFNGLRDCKLEDWCVATFLDPRYKDFTFLSVNRWMRGQLTVEKAVEWARKCWETNWQPVESTSAPVSEPALAIKKRKGNAKAVVTVASFLADSDDEDAPVEVEAPSGGDSGDVPKEDEFSKYVGLPRVGAEVDLLVWWKEHQKEFPIMAKWARQFLATPASTAGVERAFSAVGHMHGDLRKCTSESTIEHSLMAGMNTV</sequence>
<organism evidence="3 4">
    <name type="scientific">Cymbomonas tetramitiformis</name>
    <dbReference type="NCBI Taxonomy" id="36881"/>
    <lineage>
        <taxon>Eukaryota</taxon>
        <taxon>Viridiplantae</taxon>
        <taxon>Chlorophyta</taxon>
        <taxon>Pyramimonadophyceae</taxon>
        <taxon>Pyramimonadales</taxon>
        <taxon>Pyramimonadaceae</taxon>
        <taxon>Cymbomonas</taxon>
    </lineage>
</organism>
<proteinExistence type="predicted"/>
<feature type="domain" description="HAT C-terminal dimerisation" evidence="2">
    <location>
        <begin position="530"/>
        <end position="597"/>
    </location>
</feature>
<feature type="region of interest" description="Disordered" evidence="1">
    <location>
        <begin position="1"/>
        <end position="20"/>
    </location>
</feature>
<dbReference type="InterPro" id="IPR012337">
    <property type="entry name" value="RNaseH-like_sf"/>
</dbReference>
<dbReference type="GO" id="GO:0006357">
    <property type="term" value="P:regulation of transcription by RNA polymerase II"/>
    <property type="evidence" value="ECO:0007669"/>
    <property type="project" value="TreeGrafter"/>
</dbReference>
<accession>A0AAE0GYV6</accession>
<evidence type="ECO:0000256" key="1">
    <source>
        <dbReference type="SAM" id="MobiDB-lite"/>
    </source>
</evidence>
<evidence type="ECO:0000313" key="3">
    <source>
        <dbReference type="EMBL" id="KAK3286752.1"/>
    </source>
</evidence>
<gene>
    <name evidence="3" type="ORF">CYMTET_5708</name>
</gene>
<dbReference type="AlphaFoldDB" id="A0AAE0GYV6"/>
<dbReference type="InterPro" id="IPR008906">
    <property type="entry name" value="HATC_C_dom"/>
</dbReference>
<dbReference type="PANTHER" id="PTHR46169:SF29">
    <property type="entry name" value="DNA REPLICATION-RELATED ELEMENT FACTOR, ISOFORM A"/>
    <property type="match status" value="1"/>
</dbReference>
<dbReference type="GO" id="GO:0005634">
    <property type="term" value="C:nucleus"/>
    <property type="evidence" value="ECO:0007669"/>
    <property type="project" value="TreeGrafter"/>
</dbReference>
<dbReference type="Proteomes" id="UP001190700">
    <property type="component" value="Unassembled WGS sequence"/>
</dbReference>
<comment type="caution">
    <text evidence="3">The sequence shown here is derived from an EMBL/GenBank/DDBJ whole genome shotgun (WGS) entry which is preliminary data.</text>
</comment>
<dbReference type="PANTHER" id="PTHR46169">
    <property type="entry name" value="DNA REPLICATION-RELATED ELEMENT FACTOR, ISOFORM A"/>
    <property type="match status" value="1"/>
</dbReference>
<keyword evidence="4" id="KW-1185">Reference proteome</keyword>
<dbReference type="SUPFAM" id="SSF53098">
    <property type="entry name" value="Ribonuclease H-like"/>
    <property type="match status" value="1"/>
</dbReference>
<feature type="compositionally biased region" description="Polar residues" evidence="1">
    <location>
        <begin position="1"/>
        <end position="10"/>
    </location>
</feature>
<evidence type="ECO:0000259" key="2">
    <source>
        <dbReference type="Pfam" id="PF05699"/>
    </source>
</evidence>
<dbReference type="EMBL" id="LGRX02001146">
    <property type="protein sequence ID" value="KAK3286752.1"/>
    <property type="molecule type" value="Genomic_DNA"/>
</dbReference>
<evidence type="ECO:0000313" key="4">
    <source>
        <dbReference type="Proteomes" id="UP001190700"/>
    </source>
</evidence>
<dbReference type="Pfam" id="PF05699">
    <property type="entry name" value="Dimer_Tnp_hAT"/>
    <property type="match status" value="1"/>
</dbReference>
<protein>
    <recommendedName>
        <fullName evidence="2">HAT C-terminal dimerisation domain-containing protein</fullName>
    </recommendedName>
</protein>
<feature type="region of interest" description="Disordered" evidence="1">
    <location>
        <begin position="504"/>
        <end position="523"/>
    </location>
</feature>
<dbReference type="InterPro" id="IPR052717">
    <property type="entry name" value="Vacuolar_transposase_reg"/>
</dbReference>